<feature type="domain" description="Core-binding (CB)" evidence="5">
    <location>
        <begin position="27"/>
        <end position="110"/>
    </location>
</feature>
<keyword evidence="2" id="KW-0233">DNA recombination</keyword>
<dbReference type="PROSITE" id="PS51900">
    <property type="entry name" value="CB"/>
    <property type="match status" value="1"/>
</dbReference>
<proteinExistence type="predicted"/>
<dbReference type="GO" id="GO:0003677">
    <property type="term" value="F:DNA binding"/>
    <property type="evidence" value="ECO:0007669"/>
    <property type="project" value="UniProtKB-UniRule"/>
</dbReference>
<dbReference type="Pfam" id="PF00589">
    <property type="entry name" value="Phage_integrase"/>
    <property type="match status" value="1"/>
</dbReference>
<evidence type="ECO:0000313" key="7">
    <source>
        <dbReference type="Proteomes" id="UP000031523"/>
    </source>
</evidence>
<sequence length="368" mass="41996">MPGAELREGSAPLVLLQGVSLLHPEDAVFKAMLEGWGRQQRGGRRLQPDTISDRQSAVRRFAAYTNAYPWQWSASDLDEWMTYLIAELKRAESTIRGYQGAIRMFCDYVTSPHYQWPAECENRFGAHPVQICHEWNTVAHLVDYEGGAQRRPMTRQEIQLFLDHADEQVDRAIRLGRKGALAAYRDATVFKLMYGWGTRCTETSRLDVTDFYRNPRAPELGNFGSLHVRYGKRTKGSPPRRRTALSVMPWAVEAVEDYVINARPRYTAAHEQSALWLTERGGRLQAREIEERFAAYRDTLGLDKTLVPHCLRHSHVTHQIEDGADPAFVQRQVGHRYASTTALYTGVSGDFMNTMMRKVLDHALQSGQ</sequence>
<dbReference type="InterPro" id="IPR011010">
    <property type="entry name" value="DNA_brk_join_enz"/>
</dbReference>
<organism evidence="6 7">
    <name type="scientific">Streptomyces albus (strain ATCC 21838 / DSM 41398 / FERM P-419 / JCM 4703 / NBRC 107858)</name>
    <dbReference type="NCBI Taxonomy" id="1081613"/>
    <lineage>
        <taxon>Bacteria</taxon>
        <taxon>Bacillati</taxon>
        <taxon>Actinomycetota</taxon>
        <taxon>Actinomycetes</taxon>
        <taxon>Kitasatosporales</taxon>
        <taxon>Streptomycetaceae</taxon>
        <taxon>Streptomyces</taxon>
    </lineage>
</organism>
<reference evidence="6 7" key="1">
    <citation type="submission" date="2015-01" db="EMBL/GenBank/DDBJ databases">
        <title>Enhanced salinomycin production by adjusting the supply of polyketide extender units in Streptomyce albus DSM 41398.</title>
        <authorList>
            <person name="Lu C."/>
        </authorList>
    </citation>
    <scope>NUCLEOTIDE SEQUENCE [LARGE SCALE GENOMIC DNA]</scope>
    <source>
        <strain evidence="7">ATCC 21838 / DSM 41398 / FERM P-419 / JCM 4703 / NBRC 107858</strain>
    </source>
</reference>
<dbReference type="InterPro" id="IPR013762">
    <property type="entry name" value="Integrase-like_cat_sf"/>
</dbReference>
<dbReference type="PANTHER" id="PTHR30349">
    <property type="entry name" value="PHAGE INTEGRASE-RELATED"/>
    <property type="match status" value="1"/>
</dbReference>
<protein>
    <submittedName>
        <fullName evidence="6">Integrase/recombinase</fullName>
    </submittedName>
</protein>
<evidence type="ECO:0000256" key="1">
    <source>
        <dbReference type="ARBA" id="ARBA00023125"/>
    </source>
</evidence>
<dbReference type="SUPFAM" id="SSF56349">
    <property type="entry name" value="DNA breaking-rejoining enzymes"/>
    <property type="match status" value="1"/>
</dbReference>
<name>A0A0B5EX78_STRA4</name>
<accession>A0A0B5EX78</accession>
<dbReference type="GO" id="GO:0015074">
    <property type="term" value="P:DNA integration"/>
    <property type="evidence" value="ECO:0007669"/>
    <property type="project" value="InterPro"/>
</dbReference>
<dbReference type="PROSITE" id="PS51898">
    <property type="entry name" value="TYR_RECOMBINASE"/>
    <property type="match status" value="1"/>
</dbReference>
<dbReference type="InterPro" id="IPR002104">
    <property type="entry name" value="Integrase_catalytic"/>
</dbReference>
<evidence type="ECO:0000313" key="6">
    <source>
        <dbReference type="EMBL" id="AJE87413.1"/>
    </source>
</evidence>
<evidence type="ECO:0000256" key="3">
    <source>
        <dbReference type="PROSITE-ProRule" id="PRU01248"/>
    </source>
</evidence>
<keyword evidence="7" id="KW-1185">Reference proteome</keyword>
<evidence type="ECO:0000259" key="4">
    <source>
        <dbReference type="PROSITE" id="PS51898"/>
    </source>
</evidence>
<keyword evidence="1 3" id="KW-0238">DNA-binding</keyword>
<dbReference type="KEGG" id="sals:SLNWT_7037"/>
<dbReference type="PANTHER" id="PTHR30349:SF81">
    <property type="entry name" value="TYROSINE RECOMBINASE XERC"/>
    <property type="match status" value="1"/>
</dbReference>
<evidence type="ECO:0000256" key="2">
    <source>
        <dbReference type="ARBA" id="ARBA00023172"/>
    </source>
</evidence>
<gene>
    <name evidence="6" type="ORF">SLNWT_7037</name>
</gene>
<dbReference type="Gene3D" id="1.10.443.10">
    <property type="entry name" value="Intergrase catalytic core"/>
    <property type="match status" value="1"/>
</dbReference>
<feature type="domain" description="Tyr recombinase" evidence="4">
    <location>
        <begin position="148"/>
        <end position="357"/>
    </location>
</feature>
<evidence type="ECO:0000259" key="5">
    <source>
        <dbReference type="PROSITE" id="PS51900"/>
    </source>
</evidence>
<dbReference type="GO" id="GO:0006310">
    <property type="term" value="P:DNA recombination"/>
    <property type="evidence" value="ECO:0007669"/>
    <property type="project" value="UniProtKB-KW"/>
</dbReference>
<dbReference type="AlphaFoldDB" id="A0A0B5EX78"/>
<dbReference type="InterPro" id="IPR044068">
    <property type="entry name" value="CB"/>
</dbReference>
<dbReference type="EMBL" id="CP010519">
    <property type="protein sequence ID" value="AJE87413.1"/>
    <property type="molecule type" value="Genomic_DNA"/>
</dbReference>
<dbReference type="Proteomes" id="UP000031523">
    <property type="component" value="Chromosome"/>
</dbReference>
<dbReference type="InterPro" id="IPR050090">
    <property type="entry name" value="Tyrosine_recombinase_XerCD"/>
</dbReference>